<evidence type="ECO:0000313" key="3">
    <source>
        <dbReference type="Proteomes" id="UP000541610"/>
    </source>
</evidence>
<feature type="compositionally biased region" description="Basic and acidic residues" evidence="1">
    <location>
        <begin position="78"/>
        <end position="94"/>
    </location>
</feature>
<protein>
    <submittedName>
        <fullName evidence="2">Uncharacterized protein</fullName>
    </submittedName>
</protein>
<feature type="region of interest" description="Disordered" evidence="1">
    <location>
        <begin position="52"/>
        <end position="134"/>
    </location>
</feature>
<evidence type="ECO:0000313" key="2">
    <source>
        <dbReference type="EMBL" id="KAF4691363.1"/>
    </source>
</evidence>
<dbReference type="OrthoDB" id="473024at2759"/>
<name>A0A7J6P5E9_PEROL</name>
<reference evidence="2 3" key="1">
    <citation type="submission" date="2020-04" db="EMBL/GenBank/DDBJ databases">
        <title>Perkinsus olseni comparative genomics.</title>
        <authorList>
            <person name="Bogema D.R."/>
        </authorList>
    </citation>
    <scope>NUCLEOTIDE SEQUENCE [LARGE SCALE GENOMIC DNA]</scope>
    <source>
        <strain evidence="2">00978-12</strain>
    </source>
</reference>
<dbReference type="AlphaFoldDB" id="A0A7J6P5E9"/>
<accession>A0A7J6P5E9</accession>
<feature type="compositionally biased region" description="Basic and acidic residues" evidence="1">
    <location>
        <begin position="104"/>
        <end position="128"/>
    </location>
</feature>
<proteinExistence type="predicted"/>
<evidence type="ECO:0000256" key="1">
    <source>
        <dbReference type="SAM" id="MobiDB-lite"/>
    </source>
</evidence>
<dbReference type="EMBL" id="JABANP010000080">
    <property type="protein sequence ID" value="KAF4691363.1"/>
    <property type="molecule type" value="Genomic_DNA"/>
</dbReference>
<gene>
    <name evidence="2" type="ORF">FOZ60_015769</name>
</gene>
<dbReference type="Proteomes" id="UP000541610">
    <property type="component" value="Unassembled WGS sequence"/>
</dbReference>
<sequence>MLGLRLRKLVRAGWALRRRPTYFLFTRLPRRPWVEETSVLHFWRARVKSRRERGLPGSAHEVWSDEDVSRRQGPSRSKPRDGAETPRLGSDAKRGSYIQRMKLHKPEIEVDEERHHGSTSEEGPDKSNRVSTGEATWRRILSRAQAYYSPSLADNK</sequence>
<organism evidence="2 3">
    <name type="scientific">Perkinsus olseni</name>
    <name type="common">Perkinsus atlanticus</name>
    <dbReference type="NCBI Taxonomy" id="32597"/>
    <lineage>
        <taxon>Eukaryota</taxon>
        <taxon>Sar</taxon>
        <taxon>Alveolata</taxon>
        <taxon>Perkinsozoa</taxon>
        <taxon>Perkinsea</taxon>
        <taxon>Perkinsida</taxon>
        <taxon>Perkinsidae</taxon>
        <taxon>Perkinsus</taxon>
    </lineage>
</organism>
<comment type="caution">
    <text evidence="2">The sequence shown here is derived from an EMBL/GenBank/DDBJ whole genome shotgun (WGS) entry which is preliminary data.</text>
</comment>